<proteinExistence type="predicted"/>
<dbReference type="EMBL" id="STGY01000001">
    <property type="protein sequence ID" value="THV43501.1"/>
    <property type="molecule type" value="Genomic_DNA"/>
</dbReference>
<reference evidence="4" key="1">
    <citation type="submission" date="2019-04" db="EMBL/GenBank/DDBJ databases">
        <title>Nocardioides xinjiangensis sp. nov.</title>
        <authorList>
            <person name="Liu S."/>
        </authorList>
    </citation>
    <scope>NUCLEOTIDE SEQUENCE [LARGE SCALE GENOMIC DNA]</scope>
    <source>
        <strain evidence="4">18</strain>
    </source>
</reference>
<protein>
    <submittedName>
        <fullName evidence="3">Uncharacterized protein</fullName>
    </submittedName>
</protein>
<accession>A0A4S8QIC2</accession>
<keyword evidence="2" id="KW-0472">Membrane</keyword>
<dbReference type="Proteomes" id="UP000308760">
    <property type="component" value="Unassembled WGS sequence"/>
</dbReference>
<feature type="compositionally biased region" description="Low complexity" evidence="1">
    <location>
        <begin position="172"/>
        <end position="184"/>
    </location>
</feature>
<feature type="compositionally biased region" description="Gly residues" evidence="1">
    <location>
        <begin position="85"/>
        <end position="94"/>
    </location>
</feature>
<feature type="transmembrane region" description="Helical" evidence="2">
    <location>
        <begin position="119"/>
        <end position="141"/>
    </location>
</feature>
<dbReference type="RefSeq" id="WP_136532499.1">
    <property type="nucleotide sequence ID" value="NZ_STGY01000001.1"/>
</dbReference>
<dbReference type="Pfam" id="PF22564">
    <property type="entry name" value="HAAS"/>
    <property type="match status" value="1"/>
</dbReference>
<comment type="caution">
    <text evidence="3">The sequence shown here is derived from an EMBL/GenBank/DDBJ whole genome shotgun (WGS) entry which is preliminary data.</text>
</comment>
<evidence type="ECO:0000313" key="3">
    <source>
        <dbReference type="EMBL" id="THV43501.1"/>
    </source>
</evidence>
<gene>
    <name evidence="3" type="ORF">FAB82_00090</name>
</gene>
<evidence type="ECO:0000256" key="1">
    <source>
        <dbReference type="SAM" id="MobiDB-lite"/>
    </source>
</evidence>
<name>A0A4S8QIC2_9ACTN</name>
<evidence type="ECO:0000313" key="4">
    <source>
        <dbReference type="Proteomes" id="UP000308760"/>
    </source>
</evidence>
<keyword evidence="2" id="KW-0812">Transmembrane</keyword>
<dbReference type="OrthoDB" id="5185521at2"/>
<feature type="region of interest" description="Disordered" evidence="1">
    <location>
        <begin position="75"/>
        <end position="99"/>
    </location>
</feature>
<reference evidence="3 4" key="2">
    <citation type="submission" date="2019-05" db="EMBL/GenBank/DDBJ databases">
        <title>Glycomyces buryatensis sp. nov.</title>
        <authorList>
            <person name="Nikitina E."/>
        </authorList>
    </citation>
    <scope>NUCLEOTIDE SEQUENCE [LARGE SCALE GENOMIC DNA]</scope>
    <source>
        <strain evidence="3 4">18</strain>
    </source>
</reference>
<sequence>MTDNPGRADEVAAYRQAVEAHLSRLPAAERAELLADLEAHLGEVAAELELESSLVGRLGTPADYAKELREAVRVSSEQTPAQGIPGSGGPGGQGAFVPPAFPGIAPPLVAPPRRSLTGLWIGLGVGAGTLVMVLAMGFLFFGAPFVSDDGTVNYEDLPEATVEESRSEETAEATTSESGSSESESPWDPTSEAEATPSELPPSPSESETP</sequence>
<keyword evidence="4" id="KW-1185">Reference proteome</keyword>
<evidence type="ECO:0000256" key="2">
    <source>
        <dbReference type="SAM" id="Phobius"/>
    </source>
</evidence>
<organism evidence="3 4">
    <name type="scientific">Glycomyces buryatensis</name>
    <dbReference type="NCBI Taxonomy" id="2570927"/>
    <lineage>
        <taxon>Bacteria</taxon>
        <taxon>Bacillati</taxon>
        <taxon>Actinomycetota</taxon>
        <taxon>Actinomycetes</taxon>
        <taxon>Glycomycetales</taxon>
        <taxon>Glycomycetaceae</taxon>
        <taxon>Glycomyces</taxon>
    </lineage>
</organism>
<dbReference type="AlphaFoldDB" id="A0A4S8QIC2"/>
<keyword evidence="2" id="KW-1133">Transmembrane helix</keyword>
<feature type="region of interest" description="Disordered" evidence="1">
    <location>
        <begin position="159"/>
        <end position="210"/>
    </location>
</feature>